<keyword evidence="3" id="KW-0238">DNA-binding</keyword>
<dbReference type="EMBL" id="CP063196">
    <property type="protein sequence ID" value="UOE21452.1"/>
    <property type="molecule type" value="Genomic_DNA"/>
</dbReference>
<proteinExistence type="inferred from homology"/>
<keyword evidence="5" id="KW-0540">Nuclease</keyword>
<evidence type="ECO:0000313" key="5">
    <source>
        <dbReference type="EMBL" id="UOE21452.1"/>
    </source>
</evidence>
<evidence type="ECO:0000256" key="2">
    <source>
        <dbReference type="ARBA" id="ARBA00022747"/>
    </source>
</evidence>
<dbReference type="InterPro" id="IPR000055">
    <property type="entry name" value="Restrct_endonuc_typeI_TRD"/>
</dbReference>
<evidence type="ECO:0000313" key="6">
    <source>
        <dbReference type="Proteomes" id="UP000265719"/>
    </source>
</evidence>
<dbReference type="InterPro" id="IPR044946">
    <property type="entry name" value="Restrct_endonuc_typeI_TRD_sf"/>
</dbReference>
<keyword evidence="6" id="KW-1185">Reference proteome</keyword>
<dbReference type="InterPro" id="IPR052021">
    <property type="entry name" value="Type-I_RS_S_subunit"/>
</dbReference>
<dbReference type="REBASE" id="610401">
    <property type="entry name" value="S.Tha44931SspHP"/>
</dbReference>
<dbReference type="Pfam" id="PF01420">
    <property type="entry name" value="Methylase_S"/>
    <property type="match status" value="1"/>
</dbReference>
<keyword evidence="5" id="KW-0255">Endonuclease</keyword>
<evidence type="ECO:0000256" key="3">
    <source>
        <dbReference type="ARBA" id="ARBA00023125"/>
    </source>
</evidence>
<gene>
    <name evidence="5" type="ORF">NI17_010260</name>
</gene>
<dbReference type="RefSeq" id="WP_084012840.1">
    <property type="nucleotide sequence ID" value="NZ_CP063196.1"/>
</dbReference>
<dbReference type="GO" id="GO:0003677">
    <property type="term" value="F:DNA binding"/>
    <property type="evidence" value="ECO:0007669"/>
    <property type="project" value="UniProtKB-KW"/>
</dbReference>
<dbReference type="KEGG" id="thao:NI17_010260"/>
<keyword evidence="2" id="KW-0680">Restriction system</keyword>
<name>A0AA97M5X6_9ACTN</name>
<sequence length="364" mass="39833">MAETHMNLSELLNFSNGKARPSGTNPGEFPVYGANGIIGLSNATNSENGVSIIGRVGSYCGTVHYSPSKCWVTDNAIIATPKEGVNPRFCYFLLKFSELNRHRIGSGQPLLTQEILKNLRISRHSAQDQDNIAAILGALDDKIAANERTAATIETLLRSKYESLNTGDRSICIGQIGSLVRDPVKANSLSADALYIGLEHMPRKSIWLNSWGVASEVSSTKNLFRSGDLLFGRLRPYFHKVGLAQISGVCSTDIIVLRALKPEYRPWLLMALSSDEVIAHATARSDGTRMPRVKWADLAEFQIPWAGSVKVARFEEIAAPLIKRAECGAAESRTLAALRDTLLPQLMSGKLRVRDAERIVEDAV</sequence>
<dbReference type="Proteomes" id="UP000265719">
    <property type="component" value="Chromosome"/>
</dbReference>
<feature type="domain" description="Type I restriction modification DNA specificity" evidence="4">
    <location>
        <begin position="6"/>
        <end position="154"/>
    </location>
</feature>
<dbReference type="SUPFAM" id="SSF116734">
    <property type="entry name" value="DNA methylase specificity domain"/>
    <property type="match status" value="2"/>
</dbReference>
<comment type="similarity">
    <text evidence="1">Belongs to the type-I restriction system S methylase family.</text>
</comment>
<keyword evidence="5" id="KW-0378">Hydrolase</keyword>
<dbReference type="PANTHER" id="PTHR30408">
    <property type="entry name" value="TYPE-1 RESTRICTION ENZYME ECOKI SPECIFICITY PROTEIN"/>
    <property type="match status" value="1"/>
</dbReference>
<dbReference type="Gene3D" id="3.90.220.20">
    <property type="entry name" value="DNA methylase specificity domains"/>
    <property type="match status" value="2"/>
</dbReference>
<reference evidence="5" key="1">
    <citation type="submission" date="2020-10" db="EMBL/GenBank/DDBJ databases">
        <title>De novo genome project of the cellulose decomposer Thermobifida halotolerans type strain.</title>
        <authorList>
            <person name="Nagy I."/>
            <person name="Horvath B."/>
            <person name="Kukolya J."/>
            <person name="Nagy I."/>
            <person name="Orsini M."/>
        </authorList>
    </citation>
    <scope>NUCLEOTIDE SEQUENCE</scope>
    <source>
        <strain evidence="5">DSM 44931</strain>
    </source>
</reference>
<dbReference type="GO" id="GO:0004519">
    <property type="term" value="F:endonuclease activity"/>
    <property type="evidence" value="ECO:0007669"/>
    <property type="project" value="UniProtKB-KW"/>
</dbReference>
<accession>A0AA97M5X6</accession>
<evidence type="ECO:0000259" key="4">
    <source>
        <dbReference type="Pfam" id="PF01420"/>
    </source>
</evidence>
<dbReference type="CDD" id="cd17266">
    <property type="entry name" value="RMtype1_S_Sau1132ORF3780P-TRD2-CR2_like"/>
    <property type="match status" value="1"/>
</dbReference>
<protein>
    <submittedName>
        <fullName evidence="5">Restriction endonuclease subunit S</fullName>
    </submittedName>
</protein>
<evidence type="ECO:0000256" key="1">
    <source>
        <dbReference type="ARBA" id="ARBA00010923"/>
    </source>
</evidence>
<dbReference type="AlphaFoldDB" id="A0AA97M5X6"/>
<dbReference type="PANTHER" id="PTHR30408:SF13">
    <property type="entry name" value="TYPE I RESTRICTION ENZYME HINDI SPECIFICITY SUBUNIT"/>
    <property type="match status" value="1"/>
</dbReference>
<organism evidence="5 6">
    <name type="scientific">Thermobifida halotolerans</name>
    <dbReference type="NCBI Taxonomy" id="483545"/>
    <lineage>
        <taxon>Bacteria</taxon>
        <taxon>Bacillati</taxon>
        <taxon>Actinomycetota</taxon>
        <taxon>Actinomycetes</taxon>
        <taxon>Streptosporangiales</taxon>
        <taxon>Nocardiopsidaceae</taxon>
        <taxon>Thermobifida</taxon>
    </lineage>
</organism>
<dbReference type="GO" id="GO:0009307">
    <property type="term" value="P:DNA restriction-modification system"/>
    <property type="evidence" value="ECO:0007669"/>
    <property type="project" value="UniProtKB-KW"/>
</dbReference>